<gene>
    <name evidence="1" type="ORF">MPNT_400007</name>
</gene>
<keyword evidence="2" id="KW-1185">Reference proteome</keyword>
<sequence length="120" mass="13058">MPSVAIYCPVGSSSPIQNRSSSSIPQPVIEEEYPVRGLPFKDFRADPLAQSLQPPLHPLRGGFCRRVALARAGLVVKTKGVTEKVETLLWHQSLPGSFLSLMTSPIRTMIVSVCFEAPLA</sequence>
<evidence type="ECO:0000313" key="1">
    <source>
        <dbReference type="EMBL" id="CAF0701668.1"/>
    </source>
</evidence>
<protein>
    <submittedName>
        <fullName evidence="1">Uncharacterized protein</fullName>
    </submittedName>
</protein>
<organism evidence="1 2">
    <name type="scientific">Candidatus Methylacidithermus pantelleriae</name>
    <dbReference type="NCBI Taxonomy" id="2744239"/>
    <lineage>
        <taxon>Bacteria</taxon>
        <taxon>Pseudomonadati</taxon>
        <taxon>Verrucomicrobiota</taxon>
        <taxon>Methylacidiphilae</taxon>
        <taxon>Methylacidiphilales</taxon>
        <taxon>Methylacidiphilaceae</taxon>
        <taxon>Candidatus Methylacidithermus</taxon>
    </lineage>
</organism>
<reference evidence="1" key="1">
    <citation type="submission" date="2021-02" db="EMBL/GenBank/DDBJ databases">
        <authorList>
            <person name="Cremers G."/>
            <person name="Picone N."/>
        </authorList>
    </citation>
    <scope>NUCLEOTIDE SEQUENCE</scope>
    <source>
        <strain evidence="1">PQ17</strain>
    </source>
</reference>
<accession>A0A8J2BK26</accession>
<comment type="caution">
    <text evidence="1">The sequence shown here is derived from an EMBL/GenBank/DDBJ whole genome shotgun (WGS) entry which is preliminary data.</text>
</comment>
<dbReference type="Proteomes" id="UP000663859">
    <property type="component" value="Unassembled WGS sequence"/>
</dbReference>
<dbReference type="AlphaFoldDB" id="A0A8J2BK26"/>
<name>A0A8J2BK26_9BACT</name>
<dbReference type="EMBL" id="CAJNOB010000035">
    <property type="protein sequence ID" value="CAF0701668.1"/>
    <property type="molecule type" value="Genomic_DNA"/>
</dbReference>
<proteinExistence type="predicted"/>
<evidence type="ECO:0000313" key="2">
    <source>
        <dbReference type="Proteomes" id="UP000663859"/>
    </source>
</evidence>